<evidence type="ECO:0000259" key="13">
    <source>
        <dbReference type="Pfam" id="PF01370"/>
    </source>
</evidence>
<comment type="subcellular location">
    <subcellularLocation>
        <location evidence="2">Golgi apparatus membrane</location>
        <topology evidence="2">Single-pass type II membrane protein</topology>
    </subcellularLocation>
    <subcellularLocation>
        <location evidence="12">Golgi apparatus</location>
        <location evidence="12">Golgi stack membrane</location>
    </subcellularLocation>
</comment>
<organism evidence="14 15">
    <name type="scientific">Dactylosporangium aurantiacum</name>
    <dbReference type="NCBI Taxonomy" id="35754"/>
    <lineage>
        <taxon>Bacteria</taxon>
        <taxon>Bacillati</taxon>
        <taxon>Actinomycetota</taxon>
        <taxon>Actinomycetes</taxon>
        <taxon>Micromonosporales</taxon>
        <taxon>Micromonosporaceae</taxon>
        <taxon>Dactylosporangium</taxon>
    </lineage>
</organism>
<dbReference type="GO" id="GO:0008446">
    <property type="term" value="F:GDP-mannose 4,6-dehydratase activity"/>
    <property type="evidence" value="ECO:0007669"/>
    <property type="project" value="UniProtKB-EC"/>
</dbReference>
<dbReference type="FunFam" id="3.40.50.720:FF:000065">
    <property type="entry name" value="UDP-glucuronic acid decarboxylase 1"/>
    <property type="match status" value="1"/>
</dbReference>
<dbReference type="Gene3D" id="3.40.50.720">
    <property type="entry name" value="NAD(P)-binding Rossmann-like Domain"/>
    <property type="match status" value="1"/>
</dbReference>
<dbReference type="InterPro" id="IPR036291">
    <property type="entry name" value="NAD(P)-bd_dom_sf"/>
</dbReference>
<keyword evidence="11 14" id="KW-0456">Lyase</keyword>
<dbReference type="EC" id="4.2.1.47" evidence="14"/>
<keyword evidence="3" id="KW-0812">Transmembrane</keyword>
<keyword evidence="9" id="KW-0472">Membrane</keyword>
<keyword evidence="8" id="KW-0333">Golgi apparatus</keyword>
<dbReference type="KEGG" id="daur:Daura_50785"/>
<comment type="cofactor">
    <cofactor evidence="1">
        <name>NAD(+)</name>
        <dbReference type="ChEBI" id="CHEBI:57540"/>
    </cofactor>
</comment>
<gene>
    <name evidence="14" type="ORF">Daura_50785</name>
</gene>
<keyword evidence="10" id="KW-0325">Glycoprotein</keyword>
<evidence type="ECO:0000256" key="5">
    <source>
        <dbReference type="ARBA" id="ARBA00022968"/>
    </source>
</evidence>
<dbReference type="EMBL" id="CP073767">
    <property type="protein sequence ID" value="UWZ54614.1"/>
    <property type="molecule type" value="Genomic_DNA"/>
</dbReference>
<evidence type="ECO:0000256" key="10">
    <source>
        <dbReference type="ARBA" id="ARBA00023180"/>
    </source>
</evidence>
<dbReference type="Pfam" id="PF01370">
    <property type="entry name" value="Epimerase"/>
    <property type="match status" value="1"/>
</dbReference>
<evidence type="ECO:0000256" key="11">
    <source>
        <dbReference type="ARBA" id="ARBA00023239"/>
    </source>
</evidence>
<dbReference type="InterPro" id="IPR001509">
    <property type="entry name" value="Epimerase_deHydtase"/>
</dbReference>
<evidence type="ECO:0000256" key="1">
    <source>
        <dbReference type="ARBA" id="ARBA00001911"/>
    </source>
</evidence>
<keyword evidence="5" id="KW-0735">Signal-anchor</keyword>
<evidence type="ECO:0000256" key="9">
    <source>
        <dbReference type="ARBA" id="ARBA00023136"/>
    </source>
</evidence>
<reference evidence="14" key="1">
    <citation type="submission" date="2021-04" db="EMBL/GenBank/DDBJ databases">
        <title>Dactylosporangium aurantiacum NRRL B-8018 full assembly.</title>
        <authorList>
            <person name="Hartkoorn R.C."/>
            <person name="Beaudoing E."/>
            <person name="Hot D."/>
        </authorList>
    </citation>
    <scope>NUCLEOTIDE SEQUENCE</scope>
    <source>
        <strain evidence="14">NRRL B-8018</strain>
    </source>
</reference>
<sequence>MVVVAQRYGEGHRILLTGGAGFVGSHLADALIARGAQVVVIDNFVTGSKDNVAHLVDHPRFTLVEADVSEPLPAVEALAARFDAIMHFASPASPTDFALLPVEILRVGSLATLQLLERAVADGARFIMASTSEAYGDPLVHPQPETYWGNVNPIGIRSVYDEAKRFSEAATMGYHRGRGADVGIVRIFNTYGERMRPDDGRAIPTFISQALRGEPITVHGSGTQTRSICHVSDLVRGILLLLDSGETGPINCGTEHEMTMLELADTIVRLSDSTSTVSLLPRTADDPERRRPDLGKARELLGYEPTVGPEEGLRRTLEYFRSR</sequence>
<accession>A0A9Q9IE31</accession>
<dbReference type="GO" id="GO:0005737">
    <property type="term" value="C:cytoplasm"/>
    <property type="evidence" value="ECO:0007669"/>
    <property type="project" value="TreeGrafter"/>
</dbReference>
<dbReference type="OrthoDB" id="9801785at2"/>
<evidence type="ECO:0000256" key="4">
    <source>
        <dbReference type="ARBA" id="ARBA00022793"/>
    </source>
</evidence>
<dbReference type="Proteomes" id="UP001058003">
    <property type="component" value="Chromosome"/>
</dbReference>
<dbReference type="PANTHER" id="PTHR43078">
    <property type="entry name" value="UDP-GLUCURONIC ACID DECARBOXYLASE-RELATED"/>
    <property type="match status" value="1"/>
</dbReference>
<feature type="domain" description="NAD-dependent epimerase/dehydratase" evidence="13">
    <location>
        <begin position="14"/>
        <end position="252"/>
    </location>
</feature>
<protein>
    <submittedName>
        <fullName evidence="14">GDP-mannose 4,6-dehydratase</fullName>
        <ecNumber evidence="14">4.2.1.47</ecNumber>
    </submittedName>
</protein>
<dbReference type="SUPFAM" id="SSF51735">
    <property type="entry name" value="NAD(P)-binding Rossmann-fold domains"/>
    <property type="match status" value="1"/>
</dbReference>
<evidence type="ECO:0000256" key="12">
    <source>
        <dbReference type="ARBA" id="ARBA00037859"/>
    </source>
</evidence>
<dbReference type="PANTHER" id="PTHR43078:SF6">
    <property type="entry name" value="UDP-GLUCURONIC ACID DECARBOXYLASE 1"/>
    <property type="match status" value="1"/>
</dbReference>
<evidence type="ECO:0000313" key="14">
    <source>
        <dbReference type="EMBL" id="UWZ54614.1"/>
    </source>
</evidence>
<evidence type="ECO:0000256" key="2">
    <source>
        <dbReference type="ARBA" id="ARBA00004323"/>
    </source>
</evidence>
<evidence type="ECO:0000256" key="3">
    <source>
        <dbReference type="ARBA" id="ARBA00022692"/>
    </source>
</evidence>
<dbReference type="GO" id="GO:0042732">
    <property type="term" value="P:D-xylose metabolic process"/>
    <property type="evidence" value="ECO:0007669"/>
    <property type="project" value="InterPro"/>
</dbReference>
<dbReference type="GO" id="GO:0048040">
    <property type="term" value="F:UDP-glucuronate decarboxylase activity"/>
    <property type="evidence" value="ECO:0007669"/>
    <property type="project" value="TreeGrafter"/>
</dbReference>
<evidence type="ECO:0000313" key="15">
    <source>
        <dbReference type="Proteomes" id="UP001058003"/>
    </source>
</evidence>
<dbReference type="GO" id="GO:0070403">
    <property type="term" value="F:NAD+ binding"/>
    <property type="evidence" value="ECO:0007669"/>
    <property type="project" value="InterPro"/>
</dbReference>
<dbReference type="InterPro" id="IPR044516">
    <property type="entry name" value="UXS-like"/>
</dbReference>
<keyword evidence="15" id="KW-1185">Reference proteome</keyword>
<dbReference type="AlphaFoldDB" id="A0A9Q9IE31"/>
<keyword evidence="4" id="KW-0210">Decarboxylase</keyword>
<dbReference type="RefSeq" id="WP_033360600.1">
    <property type="nucleotide sequence ID" value="NZ_CP073767.1"/>
</dbReference>
<evidence type="ECO:0000256" key="8">
    <source>
        <dbReference type="ARBA" id="ARBA00023034"/>
    </source>
</evidence>
<evidence type="ECO:0000256" key="6">
    <source>
        <dbReference type="ARBA" id="ARBA00022989"/>
    </source>
</evidence>
<keyword evidence="7" id="KW-0520">NAD</keyword>
<evidence type="ECO:0000256" key="7">
    <source>
        <dbReference type="ARBA" id="ARBA00023027"/>
    </source>
</evidence>
<proteinExistence type="predicted"/>
<keyword evidence="6" id="KW-1133">Transmembrane helix</keyword>
<name>A0A9Q9IE31_9ACTN</name>